<dbReference type="Gene3D" id="1.10.150.20">
    <property type="entry name" value="5' to 3' exonuclease, C-terminal subdomain"/>
    <property type="match status" value="1"/>
</dbReference>
<reference evidence="6 7" key="1">
    <citation type="submission" date="2019-03" db="EMBL/GenBank/DDBJ databases">
        <title>Genomics of glacier-inhabiting Cryobacterium strains.</title>
        <authorList>
            <person name="Liu Q."/>
            <person name="Xin Y.-H."/>
        </authorList>
    </citation>
    <scope>NUCLEOTIDE SEQUENCE [LARGE SCALE GENOMIC DNA]</scope>
    <source>
        <strain evidence="6 7">MDB1-5</strain>
    </source>
</reference>
<dbReference type="InterPro" id="IPR002298">
    <property type="entry name" value="DNA_polymerase_A"/>
</dbReference>
<dbReference type="PANTHER" id="PTHR10133">
    <property type="entry name" value="DNA POLYMERASE I"/>
    <property type="match status" value="1"/>
</dbReference>
<dbReference type="SMART" id="SM00482">
    <property type="entry name" value="POLAc"/>
    <property type="match status" value="1"/>
</dbReference>
<accession>A0ABY2IR11</accession>
<organism evidence="6 7">
    <name type="scientific">Cryobacterium glucosi</name>
    <dbReference type="NCBI Taxonomy" id="1259175"/>
    <lineage>
        <taxon>Bacteria</taxon>
        <taxon>Bacillati</taxon>
        <taxon>Actinomycetota</taxon>
        <taxon>Actinomycetes</taxon>
        <taxon>Micrococcales</taxon>
        <taxon>Microbacteriaceae</taxon>
        <taxon>Cryobacterium</taxon>
    </lineage>
</organism>
<evidence type="ECO:0000313" key="7">
    <source>
        <dbReference type="Proteomes" id="UP000297604"/>
    </source>
</evidence>
<feature type="domain" description="DNA-directed DNA polymerase family A palm" evidence="5">
    <location>
        <begin position="318"/>
        <end position="559"/>
    </location>
</feature>
<dbReference type="InterPro" id="IPR043502">
    <property type="entry name" value="DNA/RNA_pol_sf"/>
</dbReference>
<name>A0ABY2IR11_9MICO</name>
<evidence type="ECO:0000256" key="2">
    <source>
        <dbReference type="ARBA" id="ARBA00022705"/>
    </source>
</evidence>
<keyword evidence="6" id="KW-0269">Exonuclease</keyword>
<evidence type="ECO:0000313" key="6">
    <source>
        <dbReference type="EMBL" id="TFC22780.1"/>
    </source>
</evidence>
<sequence length="600" mass="64155">MESVYILVGRRGNGEFLVEVLNAGGVTLGAARPVSADDFPGYVLQEEPGSPRWVWEDTASIYPVLLEAGVRVERAHDLRLCHAILRHSVLTAASDLATAAPSRWDAALAIVAETRDPGATLFELLGEDIDPAGEADAGFTDAGAEFRRQLTAVAESEEPGRLRLLLAAESAGALIAAEMRFAGLPWRTDVHDELLTRVLGPRVGPGIRPALLEKLVGRIRLALGDPLVNPDSPPELTRALRRAGLAVTSTRAWELKELDHPVIEPLLEYKKLARLLSANGWYWMDTWIVDGRFHPEYLPGGVVTGRWATRGGGALQLPKQVRGAVVADSGWKLVVADAAQLEPRILAALSSDTAMADAGRGTDLYAGIVASGVVETRAHAKVAMLGAMYGATTGESGRLLPRLARAYPRALALTETAARAGERGDQVTTRLGRSSPPPGEEWYAAQSLASSEGAGDADERRARTQARDWGRFTRNFVVQGSAAEWALCWMAEIRRELRKLASDVGADAGSGLEPRSPSRAPSGSSSGSRSGRGGVVFADIPHLVFFLHDEVIVHTPEHLAARVATIVEDAAATAGRHLFGTFPVDFLLTVATVDNYGDAK</sequence>
<feature type="compositionally biased region" description="Low complexity" evidence="4">
    <location>
        <begin position="514"/>
        <end position="529"/>
    </location>
</feature>
<feature type="region of interest" description="Disordered" evidence="4">
    <location>
        <begin position="505"/>
        <end position="531"/>
    </location>
</feature>
<gene>
    <name evidence="6" type="ORF">E3O46_02910</name>
</gene>
<keyword evidence="6" id="KW-0540">Nuclease</keyword>
<feature type="region of interest" description="Disordered" evidence="4">
    <location>
        <begin position="419"/>
        <end position="441"/>
    </location>
</feature>
<proteinExistence type="predicted"/>
<dbReference type="Gene3D" id="3.30.70.370">
    <property type="match status" value="1"/>
</dbReference>
<comment type="catalytic activity">
    <reaction evidence="3">
        <text>DNA(n) + a 2'-deoxyribonucleoside 5'-triphosphate = DNA(n+1) + diphosphate</text>
        <dbReference type="Rhea" id="RHEA:22508"/>
        <dbReference type="Rhea" id="RHEA-COMP:17339"/>
        <dbReference type="Rhea" id="RHEA-COMP:17340"/>
        <dbReference type="ChEBI" id="CHEBI:33019"/>
        <dbReference type="ChEBI" id="CHEBI:61560"/>
        <dbReference type="ChEBI" id="CHEBI:173112"/>
        <dbReference type="EC" id="2.7.7.7"/>
    </reaction>
</comment>
<dbReference type="InterPro" id="IPR001098">
    <property type="entry name" value="DNA-dir_DNA_pol_A_palm_dom"/>
</dbReference>
<evidence type="ECO:0000256" key="1">
    <source>
        <dbReference type="ARBA" id="ARBA00012417"/>
    </source>
</evidence>
<dbReference type="EC" id="2.7.7.7" evidence="1"/>
<dbReference type="GO" id="GO:0004527">
    <property type="term" value="F:exonuclease activity"/>
    <property type="evidence" value="ECO:0007669"/>
    <property type="project" value="UniProtKB-KW"/>
</dbReference>
<dbReference type="EMBL" id="SOFS01000012">
    <property type="protein sequence ID" value="TFC22780.1"/>
    <property type="molecule type" value="Genomic_DNA"/>
</dbReference>
<evidence type="ECO:0000259" key="5">
    <source>
        <dbReference type="SMART" id="SM00482"/>
    </source>
</evidence>
<dbReference type="PANTHER" id="PTHR10133:SF27">
    <property type="entry name" value="DNA POLYMERASE NU"/>
    <property type="match status" value="1"/>
</dbReference>
<evidence type="ECO:0000256" key="3">
    <source>
        <dbReference type="ARBA" id="ARBA00049244"/>
    </source>
</evidence>
<protein>
    <recommendedName>
        <fullName evidence="1">DNA-directed DNA polymerase</fullName>
        <ecNumber evidence="1">2.7.7.7</ecNumber>
    </recommendedName>
</protein>
<keyword evidence="2" id="KW-0235">DNA replication</keyword>
<dbReference type="RefSeq" id="WP_134561210.1">
    <property type="nucleotide sequence ID" value="NZ_SOFS01000012.1"/>
</dbReference>
<dbReference type="SUPFAM" id="SSF56672">
    <property type="entry name" value="DNA/RNA polymerases"/>
    <property type="match status" value="1"/>
</dbReference>
<dbReference type="Proteomes" id="UP000297604">
    <property type="component" value="Unassembled WGS sequence"/>
</dbReference>
<keyword evidence="7" id="KW-1185">Reference proteome</keyword>
<keyword evidence="6" id="KW-0378">Hydrolase</keyword>
<dbReference type="NCBIfam" id="NF011538">
    <property type="entry name" value="PRK14975.1-1"/>
    <property type="match status" value="1"/>
</dbReference>
<evidence type="ECO:0000256" key="4">
    <source>
        <dbReference type="SAM" id="MobiDB-lite"/>
    </source>
</evidence>
<dbReference type="Pfam" id="PF00476">
    <property type="entry name" value="DNA_pol_A"/>
    <property type="match status" value="1"/>
</dbReference>
<comment type="caution">
    <text evidence="6">The sequence shown here is derived from an EMBL/GenBank/DDBJ whole genome shotgun (WGS) entry which is preliminary data.</text>
</comment>
<dbReference type="CDD" id="cd06444">
    <property type="entry name" value="DNA_pol_A"/>
    <property type="match status" value="1"/>
</dbReference>